<protein>
    <submittedName>
        <fullName evidence="1">Uncharacterized protein</fullName>
    </submittedName>
</protein>
<dbReference type="RefSeq" id="WP_345327604.1">
    <property type="nucleotide sequence ID" value="NZ_BAAAVH010000010.1"/>
</dbReference>
<evidence type="ECO:0000313" key="1">
    <source>
        <dbReference type="EMBL" id="MFC5889685.1"/>
    </source>
</evidence>
<dbReference type="EMBL" id="JBHSOD010000062">
    <property type="protein sequence ID" value="MFC5889685.1"/>
    <property type="molecule type" value="Genomic_DNA"/>
</dbReference>
<organism evidence="1 2">
    <name type="scientific">Kitasatospora aburaviensis</name>
    <dbReference type="NCBI Taxonomy" id="67265"/>
    <lineage>
        <taxon>Bacteria</taxon>
        <taxon>Bacillati</taxon>
        <taxon>Actinomycetota</taxon>
        <taxon>Actinomycetes</taxon>
        <taxon>Kitasatosporales</taxon>
        <taxon>Streptomycetaceae</taxon>
        <taxon>Kitasatospora</taxon>
    </lineage>
</organism>
<dbReference type="Proteomes" id="UP001596067">
    <property type="component" value="Unassembled WGS sequence"/>
</dbReference>
<keyword evidence="2" id="KW-1185">Reference proteome</keyword>
<proteinExistence type="predicted"/>
<comment type="caution">
    <text evidence="1">The sequence shown here is derived from an EMBL/GenBank/DDBJ whole genome shotgun (WGS) entry which is preliminary data.</text>
</comment>
<evidence type="ECO:0000313" key="2">
    <source>
        <dbReference type="Proteomes" id="UP001596067"/>
    </source>
</evidence>
<reference evidence="2" key="1">
    <citation type="journal article" date="2019" name="Int. J. Syst. Evol. Microbiol.">
        <title>The Global Catalogue of Microorganisms (GCM) 10K type strain sequencing project: providing services to taxonomists for standard genome sequencing and annotation.</title>
        <authorList>
            <consortium name="The Broad Institute Genomics Platform"/>
            <consortium name="The Broad Institute Genome Sequencing Center for Infectious Disease"/>
            <person name="Wu L."/>
            <person name="Ma J."/>
        </authorList>
    </citation>
    <scope>NUCLEOTIDE SEQUENCE [LARGE SCALE GENOMIC DNA]</scope>
    <source>
        <strain evidence="2">CGMCC 4.1469</strain>
    </source>
</reference>
<gene>
    <name evidence="1" type="ORF">ACFP0N_32435</name>
</gene>
<name>A0ABW1F717_9ACTN</name>
<accession>A0ABW1F717</accession>
<sequence>MDTLRFRSVLAQCVNERFDMDRNGPARYHLAVQAAGAMADILPDLMLDTYAQAVLDGLAREEAQKGGLLPGLGFVRCFDRALSSVLGDLDDRGDGFHEAWQAVLLLHSILPGELAAFATCMLDALHQGGGGLGQPEEVLETVAR</sequence>